<evidence type="ECO:0000313" key="2">
    <source>
        <dbReference type="Proteomes" id="UP001225598"/>
    </source>
</evidence>
<accession>A0ABY8VGD5</accession>
<gene>
    <name evidence="1" type="ORF">QP027_04755</name>
</gene>
<organism evidence="1 2">
    <name type="scientific">Corynebacterium breve</name>
    <dbReference type="NCBI Taxonomy" id="3049799"/>
    <lineage>
        <taxon>Bacteria</taxon>
        <taxon>Bacillati</taxon>
        <taxon>Actinomycetota</taxon>
        <taxon>Actinomycetes</taxon>
        <taxon>Mycobacteriales</taxon>
        <taxon>Corynebacteriaceae</taxon>
        <taxon>Corynebacterium</taxon>
    </lineage>
</organism>
<dbReference type="Proteomes" id="UP001225598">
    <property type="component" value="Chromosome"/>
</dbReference>
<keyword evidence="2" id="KW-1185">Reference proteome</keyword>
<dbReference type="EMBL" id="CP126969">
    <property type="protein sequence ID" value="WIM68700.1"/>
    <property type="molecule type" value="Genomic_DNA"/>
</dbReference>
<evidence type="ECO:0000313" key="1">
    <source>
        <dbReference type="EMBL" id="WIM68700.1"/>
    </source>
</evidence>
<sequence length="82" mass="8892">MSAPEGRFEVVVVFDVPFARASGFEQCLYSVEGLLVDQWLVVAGIFHAFVGDDAEVVLVGQEALDVVAPQWFSGLGLGWYGQ</sequence>
<name>A0ABY8VGD5_9CORY</name>
<proteinExistence type="predicted"/>
<protein>
    <submittedName>
        <fullName evidence="1">Uncharacterized protein</fullName>
    </submittedName>
</protein>
<reference evidence="1 2" key="1">
    <citation type="submission" date="2023-05" db="EMBL/GenBank/DDBJ databases">
        <title>Corynebacterium suedekumii sp. nov. and Corynebacterium breve sp. nov. isolated from raw cow's milk.</title>
        <authorList>
            <person name="Baer M.K."/>
            <person name="Mehl L."/>
            <person name="Hellmuth R."/>
            <person name="Marke G."/>
            <person name="Lipski A."/>
        </authorList>
    </citation>
    <scope>NUCLEOTIDE SEQUENCE [LARGE SCALE GENOMIC DNA]</scope>
    <source>
        <strain evidence="1 2">R4</strain>
    </source>
</reference>